<feature type="domain" description="Serine aminopeptidase S33" evidence="1">
    <location>
        <begin position="27"/>
        <end position="156"/>
    </location>
</feature>
<accession>A0A5S3YQP9</accession>
<dbReference type="RefSeq" id="WP_138568715.1">
    <property type="nucleotide sequence ID" value="NZ_PNCM01000042.1"/>
</dbReference>
<reference evidence="3" key="2">
    <citation type="submission" date="2019-06" db="EMBL/GenBank/DDBJ databases">
        <title>Co-occurence of chitin degradation, pigmentation and bioactivity in marine Pseudoalteromonas.</title>
        <authorList>
            <person name="Sonnenschein E.C."/>
            <person name="Bech P.K."/>
        </authorList>
    </citation>
    <scope>NUCLEOTIDE SEQUENCE [LARGE SCALE GENOMIC DNA]</scope>
    <source>
        <strain evidence="3">S1189</strain>
    </source>
</reference>
<evidence type="ECO:0000313" key="2">
    <source>
        <dbReference type="EMBL" id="TMP78278.1"/>
    </source>
</evidence>
<reference evidence="2 3" key="1">
    <citation type="submission" date="2017-12" db="EMBL/GenBank/DDBJ databases">
        <authorList>
            <person name="Paulsen S."/>
            <person name="Gram L.K."/>
        </authorList>
    </citation>
    <scope>NUCLEOTIDE SEQUENCE [LARGE SCALE GENOMIC DNA]</scope>
    <source>
        <strain evidence="2 3">S1189</strain>
    </source>
</reference>
<proteinExistence type="predicted"/>
<evidence type="ECO:0000313" key="3">
    <source>
        <dbReference type="Proteomes" id="UP000307362"/>
    </source>
</evidence>
<sequence length="283" mass="32400">MKTNFTITCTDDQKLTAVKYNPNNIDNKKLVVINSALGVKQSFYEPLATYLTKHGFTVITWDPRGIGLSSQKDIKNDRAKLREWGQIDLTALLDQIVEKQWTDWHNITLIGHSAGGHLIGLCPRIKQIKKVILICSGTCAWHLYPTIHQPKMLFAWCVLFPFLYKTIGYVPDKFGLGHALPKGIAKDWRKWSLNKNYLFGDNSLGEHFYASYKGQIEAIGFSDDYGFSPKKTIYDLVERFTLAHSKIEIFKPCEFNRKSIGHFGVFKASNEHVWQKLILSKLT</sequence>
<dbReference type="InterPro" id="IPR022742">
    <property type="entry name" value="Hydrolase_4"/>
</dbReference>
<dbReference type="Proteomes" id="UP000307362">
    <property type="component" value="Unassembled WGS sequence"/>
</dbReference>
<dbReference type="EMBL" id="PNCM01000042">
    <property type="protein sequence ID" value="TMP78278.1"/>
    <property type="molecule type" value="Genomic_DNA"/>
</dbReference>
<dbReference type="Pfam" id="PF12146">
    <property type="entry name" value="Hydrolase_4"/>
    <property type="match status" value="1"/>
</dbReference>
<dbReference type="AlphaFoldDB" id="A0A5S3YQP9"/>
<organism evidence="2 3">
    <name type="scientific">Pseudoalteromonas phenolica</name>
    <dbReference type="NCBI Taxonomy" id="161398"/>
    <lineage>
        <taxon>Bacteria</taxon>
        <taxon>Pseudomonadati</taxon>
        <taxon>Pseudomonadota</taxon>
        <taxon>Gammaproteobacteria</taxon>
        <taxon>Alteromonadales</taxon>
        <taxon>Pseudoalteromonadaceae</taxon>
        <taxon>Pseudoalteromonas</taxon>
    </lineage>
</organism>
<dbReference type="SUPFAM" id="SSF53474">
    <property type="entry name" value="alpha/beta-Hydrolases"/>
    <property type="match status" value="1"/>
</dbReference>
<gene>
    <name evidence="2" type="ORF">CWB73_17150</name>
</gene>
<dbReference type="Gene3D" id="3.40.50.1820">
    <property type="entry name" value="alpha/beta hydrolase"/>
    <property type="match status" value="1"/>
</dbReference>
<protein>
    <recommendedName>
        <fullName evidence="1">Serine aminopeptidase S33 domain-containing protein</fullName>
    </recommendedName>
</protein>
<comment type="caution">
    <text evidence="2">The sequence shown here is derived from an EMBL/GenBank/DDBJ whole genome shotgun (WGS) entry which is preliminary data.</text>
</comment>
<dbReference type="InterPro" id="IPR017208">
    <property type="entry name" value="UCP037442_abhydr"/>
</dbReference>
<evidence type="ECO:0000259" key="1">
    <source>
        <dbReference type="Pfam" id="PF12146"/>
    </source>
</evidence>
<name>A0A5S3YQP9_9GAMM</name>
<dbReference type="InterPro" id="IPR029058">
    <property type="entry name" value="AB_hydrolase_fold"/>
</dbReference>
<dbReference type="OrthoDB" id="9785076at2"/>
<dbReference type="PIRSF" id="PIRSF037442">
    <property type="entry name" value="UCP037442_abhydr"/>
    <property type="match status" value="1"/>
</dbReference>